<evidence type="ECO:0000313" key="4">
    <source>
        <dbReference type="Proteomes" id="UP000297716"/>
    </source>
</evidence>
<dbReference type="OrthoDB" id="288590at2759"/>
<reference evidence="3 4" key="1">
    <citation type="submission" date="2019-03" db="EMBL/GenBank/DDBJ databases">
        <title>Draft genome sequence of Xylaria hypoxylon DSM 108379, a ubiquitous saprotrophic-parasitic fungi on hardwood.</title>
        <authorList>
            <person name="Buettner E."/>
            <person name="Leonhardt S."/>
            <person name="Gebauer A.M."/>
            <person name="Liers C."/>
            <person name="Hofrichter M."/>
            <person name="Kellner H."/>
        </authorList>
    </citation>
    <scope>NUCLEOTIDE SEQUENCE [LARGE SCALE GENOMIC DNA]</scope>
    <source>
        <strain evidence="3 4">DSM 108379</strain>
    </source>
</reference>
<dbReference type="InterPro" id="IPR044861">
    <property type="entry name" value="IPNS-like_FE2OG_OXY"/>
</dbReference>
<organism evidence="3 4">
    <name type="scientific">Xylaria hypoxylon</name>
    <dbReference type="NCBI Taxonomy" id="37992"/>
    <lineage>
        <taxon>Eukaryota</taxon>
        <taxon>Fungi</taxon>
        <taxon>Dikarya</taxon>
        <taxon>Ascomycota</taxon>
        <taxon>Pezizomycotina</taxon>
        <taxon>Sordariomycetes</taxon>
        <taxon>Xylariomycetidae</taxon>
        <taxon>Xylariales</taxon>
        <taxon>Xylariaceae</taxon>
        <taxon>Xylaria</taxon>
    </lineage>
</organism>
<dbReference type="Pfam" id="PF14226">
    <property type="entry name" value="DIOX_N"/>
    <property type="match status" value="1"/>
</dbReference>
<accession>A0A4Z0Z1N6</accession>
<dbReference type="InterPro" id="IPR026992">
    <property type="entry name" value="DIOX_N"/>
</dbReference>
<feature type="region of interest" description="Disordered" evidence="1">
    <location>
        <begin position="493"/>
        <end position="531"/>
    </location>
</feature>
<comment type="caution">
    <text evidence="3">The sequence shown here is derived from an EMBL/GenBank/DDBJ whole genome shotgun (WGS) entry which is preliminary data.</text>
</comment>
<protein>
    <recommendedName>
        <fullName evidence="2">Fe2OG dioxygenase domain-containing protein</fullName>
    </recommendedName>
</protein>
<dbReference type="InterPro" id="IPR005123">
    <property type="entry name" value="Oxoglu/Fe-dep_dioxygenase_dom"/>
</dbReference>
<keyword evidence="4" id="KW-1185">Reference proteome</keyword>
<feature type="domain" description="Fe2OG dioxygenase" evidence="2">
    <location>
        <begin position="185"/>
        <end position="296"/>
    </location>
</feature>
<dbReference type="PANTHER" id="PTHR47842">
    <property type="entry name" value="EXPRESSED PROTEIN"/>
    <property type="match status" value="1"/>
</dbReference>
<sequence length="701" mass="76120">MESAAVKSEGLVIPLIDFSLFLNGTPEQRKETAQAILHGFQTAGFIYLKGLPITPEYRKGLFETSAKYFKLPIETKMSHCWTTPEANRGYSAPGREKTTSLTDPEDVKKLRDAAPDLKESLEIGREGEPGHPNFWPLEQGELVGFKKTMVDFHDKCKYLHMEVMRAIAVGLGIDEQWFDSFTDVGDNTLRLLHYPEVKKDVFTINPGQVRAGAHSDYGSITLLFQDSRGGLQVQSPTGAFVDATPIENTCVVNAGDLLARWSNDNIKSTIHRVVEPPSGDGNVYPARYSIAGLSKGLELSTYSDVIIEGLHMIALDIGGEDTFGDKSEFAQHLAALISAALPKVDVRAITYPKYETRGDLHECVSRFQDWLLEQVIDIEVANGTPSPTIDPSVHTILIGHSMGGIVAAETVIALTNDKLIPHSEYEVTGGEREQAPSPEGLNSLMFPYIQGVLAFDTPFLGIAPGVVAHGAESHYNNAAAAWTQLSGLSTVLWGSSSKDQPPTSNKQPVGALPAPENNQPKNNQPNAPKSGGWGNWGKIAMVAGAAGAVAAGSAAAYMNREQITTGWSWVSSHLEFVGCLARGEELKNRVVALVRLNKELDIGFANLYTRLGKASSPKQVSMVGTVLGKERTFCNLPAKQAAGVWKEAINDAATDEAGAHMCMFEAKENPGYARLSEDAKDFIVAWSKNDWYETSTRGDIE</sequence>
<evidence type="ECO:0000259" key="2">
    <source>
        <dbReference type="PROSITE" id="PS51471"/>
    </source>
</evidence>
<dbReference type="SUPFAM" id="SSF51197">
    <property type="entry name" value="Clavaminate synthase-like"/>
    <property type="match status" value="1"/>
</dbReference>
<dbReference type="Gene3D" id="2.60.120.330">
    <property type="entry name" value="B-lactam Antibiotic, Isopenicillin N Synthase, Chain"/>
    <property type="match status" value="1"/>
</dbReference>
<dbReference type="STRING" id="37992.A0A4Z0Z1N6"/>
<feature type="compositionally biased region" description="Polar residues" evidence="1">
    <location>
        <begin position="493"/>
        <end position="507"/>
    </location>
</feature>
<dbReference type="GO" id="GO:0044283">
    <property type="term" value="P:small molecule biosynthetic process"/>
    <property type="evidence" value="ECO:0007669"/>
    <property type="project" value="UniProtKB-ARBA"/>
</dbReference>
<proteinExistence type="predicted"/>
<dbReference type="EMBL" id="SKBN01000042">
    <property type="protein sequence ID" value="TGJ85631.1"/>
    <property type="molecule type" value="Genomic_DNA"/>
</dbReference>
<dbReference type="Proteomes" id="UP000297716">
    <property type="component" value="Unassembled WGS sequence"/>
</dbReference>
<feature type="compositionally biased region" description="Low complexity" evidence="1">
    <location>
        <begin position="513"/>
        <end position="529"/>
    </location>
</feature>
<dbReference type="InterPro" id="IPR027443">
    <property type="entry name" value="IPNS-like_sf"/>
</dbReference>
<dbReference type="PROSITE" id="PS51471">
    <property type="entry name" value="FE2OG_OXY"/>
    <property type="match status" value="1"/>
</dbReference>
<gene>
    <name evidence="3" type="ORF">E0Z10_g3166</name>
</gene>
<dbReference type="Pfam" id="PF03171">
    <property type="entry name" value="2OG-FeII_Oxy"/>
    <property type="match status" value="1"/>
</dbReference>
<dbReference type="PANTHER" id="PTHR47842:SF1">
    <property type="entry name" value="DUF676 DOMAIN-CONTAINING PROTEIN"/>
    <property type="match status" value="1"/>
</dbReference>
<dbReference type="SUPFAM" id="SSF53474">
    <property type="entry name" value="alpha/beta-Hydrolases"/>
    <property type="match status" value="1"/>
</dbReference>
<name>A0A4Z0Z1N6_9PEZI</name>
<evidence type="ECO:0000313" key="3">
    <source>
        <dbReference type="EMBL" id="TGJ85631.1"/>
    </source>
</evidence>
<dbReference type="InterPro" id="IPR029058">
    <property type="entry name" value="AB_hydrolase_fold"/>
</dbReference>
<evidence type="ECO:0000256" key="1">
    <source>
        <dbReference type="SAM" id="MobiDB-lite"/>
    </source>
</evidence>
<dbReference type="AlphaFoldDB" id="A0A4Z0Z1N6"/>